<dbReference type="Pfam" id="PF23561">
    <property type="entry name" value="zf-C2H2_15"/>
    <property type="match status" value="1"/>
</dbReference>
<evidence type="ECO:0000313" key="13">
    <source>
        <dbReference type="Proteomes" id="UP001159427"/>
    </source>
</evidence>
<keyword evidence="8" id="KW-0539">Nucleus</keyword>
<evidence type="ECO:0000256" key="9">
    <source>
        <dbReference type="PROSITE-ProRule" id="PRU00042"/>
    </source>
</evidence>
<comment type="caution">
    <text evidence="12">The sequence shown here is derived from an EMBL/GenBank/DDBJ whole genome shotgun (WGS) entry which is preliminary data.</text>
</comment>
<evidence type="ECO:0000256" key="2">
    <source>
        <dbReference type="ARBA" id="ARBA00010831"/>
    </source>
</evidence>
<dbReference type="Pfam" id="PF00096">
    <property type="entry name" value="zf-C2H2"/>
    <property type="match status" value="2"/>
</dbReference>
<feature type="domain" description="C2H2-type" evidence="11">
    <location>
        <begin position="319"/>
        <end position="346"/>
    </location>
</feature>
<dbReference type="Proteomes" id="UP001159427">
    <property type="component" value="Unassembled WGS sequence"/>
</dbReference>
<keyword evidence="7" id="KW-0238">DNA-binding</keyword>
<dbReference type="PROSITE" id="PS50157">
    <property type="entry name" value="ZINC_FINGER_C2H2_2"/>
    <property type="match status" value="4"/>
</dbReference>
<evidence type="ECO:0000256" key="8">
    <source>
        <dbReference type="ARBA" id="ARBA00023242"/>
    </source>
</evidence>
<evidence type="ECO:0000256" key="7">
    <source>
        <dbReference type="ARBA" id="ARBA00023125"/>
    </source>
</evidence>
<proteinExistence type="inferred from homology"/>
<evidence type="ECO:0000259" key="11">
    <source>
        <dbReference type="PROSITE" id="PS50157"/>
    </source>
</evidence>
<evidence type="ECO:0000256" key="1">
    <source>
        <dbReference type="ARBA" id="ARBA00004123"/>
    </source>
</evidence>
<dbReference type="SMART" id="SM00355">
    <property type="entry name" value="ZnF_C2H2"/>
    <property type="match status" value="5"/>
</dbReference>
<comment type="subcellular location">
    <subcellularLocation>
        <location evidence="1">Nucleus</location>
    </subcellularLocation>
</comment>
<feature type="region of interest" description="Disordered" evidence="10">
    <location>
        <begin position="50"/>
        <end position="180"/>
    </location>
</feature>
<evidence type="ECO:0000256" key="10">
    <source>
        <dbReference type="SAM" id="MobiDB-lite"/>
    </source>
</evidence>
<evidence type="ECO:0000313" key="12">
    <source>
        <dbReference type="EMBL" id="CAH3023924.1"/>
    </source>
</evidence>
<dbReference type="InterPro" id="IPR043359">
    <property type="entry name" value="GLI-like"/>
</dbReference>
<dbReference type="PROSITE" id="PS00028">
    <property type="entry name" value="ZINC_FINGER_C2H2_1"/>
    <property type="match status" value="3"/>
</dbReference>
<evidence type="ECO:0000256" key="6">
    <source>
        <dbReference type="ARBA" id="ARBA00022833"/>
    </source>
</evidence>
<keyword evidence="4" id="KW-0677">Repeat</keyword>
<feature type="domain" description="C2H2-type" evidence="11">
    <location>
        <begin position="377"/>
        <end position="406"/>
    </location>
</feature>
<comment type="similarity">
    <text evidence="2">Belongs to the GLI C2H2-type zinc-finger protein family.</text>
</comment>
<accession>A0ABN8M2U7</accession>
<feature type="domain" description="C2H2-type" evidence="11">
    <location>
        <begin position="407"/>
        <end position="436"/>
    </location>
</feature>
<evidence type="ECO:0000256" key="3">
    <source>
        <dbReference type="ARBA" id="ARBA00022723"/>
    </source>
</evidence>
<keyword evidence="6" id="KW-0862">Zinc</keyword>
<dbReference type="InterPro" id="IPR056436">
    <property type="entry name" value="Znf-C2H2_ZIC1-5/GLI1-3-like"/>
</dbReference>
<dbReference type="PANTHER" id="PTHR45718:SF8">
    <property type="entry name" value="GLIS FAMILY ZINC FINGER 2"/>
    <property type="match status" value="1"/>
</dbReference>
<dbReference type="EMBL" id="CALNXI010000281">
    <property type="protein sequence ID" value="CAH3023924.1"/>
    <property type="molecule type" value="Genomic_DNA"/>
</dbReference>
<feature type="domain" description="C2H2-type" evidence="11">
    <location>
        <begin position="347"/>
        <end position="376"/>
    </location>
</feature>
<evidence type="ECO:0000256" key="5">
    <source>
        <dbReference type="ARBA" id="ARBA00022771"/>
    </source>
</evidence>
<keyword evidence="3" id="KW-0479">Metal-binding</keyword>
<dbReference type="InterPro" id="IPR013087">
    <property type="entry name" value="Znf_C2H2_type"/>
</dbReference>
<gene>
    <name evidence="12" type="ORF">PEVE_00020989</name>
</gene>
<feature type="compositionally biased region" description="Acidic residues" evidence="10">
    <location>
        <begin position="110"/>
        <end position="125"/>
    </location>
</feature>
<dbReference type="Gene3D" id="3.30.160.60">
    <property type="entry name" value="Classic Zinc Finger"/>
    <property type="match status" value="4"/>
</dbReference>
<reference evidence="12 13" key="1">
    <citation type="submission" date="2022-05" db="EMBL/GenBank/DDBJ databases">
        <authorList>
            <consortium name="Genoscope - CEA"/>
            <person name="William W."/>
        </authorList>
    </citation>
    <scope>NUCLEOTIDE SEQUENCE [LARGE SCALE GENOMIC DNA]</scope>
</reference>
<keyword evidence="5 9" id="KW-0863">Zinc-finger</keyword>
<keyword evidence="13" id="KW-1185">Reference proteome</keyword>
<organism evidence="12 13">
    <name type="scientific">Porites evermanni</name>
    <dbReference type="NCBI Taxonomy" id="104178"/>
    <lineage>
        <taxon>Eukaryota</taxon>
        <taxon>Metazoa</taxon>
        <taxon>Cnidaria</taxon>
        <taxon>Anthozoa</taxon>
        <taxon>Hexacorallia</taxon>
        <taxon>Scleractinia</taxon>
        <taxon>Fungiina</taxon>
        <taxon>Poritidae</taxon>
        <taxon>Porites</taxon>
    </lineage>
</organism>
<evidence type="ECO:0000256" key="4">
    <source>
        <dbReference type="ARBA" id="ARBA00022737"/>
    </source>
</evidence>
<dbReference type="PANTHER" id="PTHR45718">
    <property type="entry name" value="TRANSCRIPTIONAL ACTIVATOR CUBITUS INTERRUPTUS"/>
    <property type="match status" value="1"/>
</dbReference>
<dbReference type="InterPro" id="IPR036236">
    <property type="entry name" value="Znf_C2H2_sf"/>
</dbReference>
<protein>
    <recommendedName>
        <fullName evidence="11">C2H2-type domain-containing protein</fullName>
    </recommendedName>
</protein>
<feature type="compositionally biased region" description="Basic and acidic residues" evidence="10">
    <location>
        <begin position="73"/>
        <end position="91"/>
    </location>
</feature>
<sequence>MGSEELSSFRPSFVVKAEPLDNSQSFDYTSLSDAESTVVFRNYYEVRTDSGHIMERASSVESLQSRSGSENDFTTRTDISERSNPREEMKSEYFSFPAYRADWKTSASGQDEEDSEEGENEDEGIEENRESSASEDLGTSTPTRVPLEAHSVGSTPRDQQNSLSGSPVNRGRQDIVIPGIPSNTQNGINIVFHKHCKLNMDTSGKFYGREGYSSEGCLTRVERFTPELPPSFVYSTRREPKITSGICGSREAEDSHLPEYEEKSPPARSTVLICQWIQYEKMMNHVCGLGFYKIEDLVTHITEVHLVSATPVGFVCCWKECMRNGMPFKAKYKLINHIRVHTGEKPFTCNQPGCRKSFARAENLKIHVRTHTGERPFACEFKGCDKRFANSSDRRKHIHVHTLEKPYRCKYIGCDKSYTHPSSLRKHMKVHGLRSEEHFKVVQSLAYPHNRIPADRRFDGDSVGRIGLTLGSPPGIFQQRTDI</sequence>
<name>A0ABN8M2U7_9CNID</name>
<feature type="compositionally biased region" description="Polar residues" evidence="10">
    <location>
        <begin position="152"/>
        <end position="167"/>
    </location>
</feature>
<dbReference type="SUPFAM" id="SSF57667">
    <property type="entry name" value="beta-beta-alpha zinc fingers"/>
    <property type="match status" value="2"/>
</dbReference>
<feature type="compositionally biased region" description="Polar residues" evidence="10">
    <location>
        <begin position="59"/>
        <end position="72"/>
    </location>
</feature>